<dbReference type="PANTHER" id="PTHR43222">
    <property type="entry name" value="NUDIX HYDROLASE 23"/>
    <property type="match status" value="1"/>
</dbReference>
<dbReference type="CDD" id="cd03675">
    <property type="entry name" value="NUDIX_Hydrolase"/>
    <property type="match status" value="1"/>
</dbReference>
<name>A0ABT0E388_9GAMM</name>
<organism evidence="6 7">
    <name type="scientific">Alcanivorax quisquiliarum</name>
    <dbReference type="NCBI Taxonomy" id="2933565"/>
    <lineage>
        <taxon>Bacteria</taxon>
        <taxon>Pseudomonadati</taxon>
        <taxon>Pseudomonadota</taxon>
        <taxon>Gammaproteobacteria</taxon>
        <taxon>Oceanospirillales</taxon>
        <taxon>Alcanivoracaceae</taxon>
        <taxon>Alcanivorax</taxon>
    </lineage>
</organism>
<keyword evidence="7" id="KW-1185">Reference proteome</keyword>
<dbReference type="EC" id="3.6.1.-" evidence="4"/>
<comment type="similarity">
    <text evidence="1 4">Belongs to the Nudix hydrolase family. NudJ subfamily.</text>
</comment>
<comment type="subunit">
    <text evidence="2 4">Monomer.</text>
</comment>
<dbReference type="InterPro" id="IPR000086">
    <property type="entry name" value="NUDIX_hydrolase_dom"/>
</dbReference>
<feature type="domain" description="Nudix hydrolase" evidence="5">
    <location>
        <begin position="5"/>
        <end position="132"/>
    </location>
</feature>
<dbReference type="Gene3D" id="3.90.79.10">
    <property type="entry name" value="Nucleoside Triphosphate Pyrophosphohydrolase"/>
    <property type="match status" value="1"/>
</dbReference>
<comment type="cofactor">
    <cofactor evidence="4">
        <name>Mg(2+)</name>
        <dbReference type="ChEBI" id="CHEBI:18420"/>
    </cofactor>
</comment>
<dbReference type="SUPFAM" id="SSF55811">
    <property type="entry name" value="Nudix"/>
    <property type="match status" value="1"/>
</dbReference>
<comment type="caution">
    <text evidence="6">The sequence shown here is derived from an EMBL/GenBank/DDBJ whole genome shotgun (WGS) entry which is preliminary data.</text>
</comment>
<dbReference type="Pfam" id="PF00293">
    <property type="entry name" value="NUDIX"/>
    <property type="match status" value="1"/>
</dbReference>
<reference evidence="6" key="1">
    <citation type="submission" date="2022-04" db="EMBL/GenBank/DDBJ databases">
        <title>Alcanivorax sp. CY1518 draft genome sequence.</title>
        <authorList>
            <person name="Zhao G."/>
            <person name="An M."/>
        </authorList>
    </citation>
    <scope>NUCLEOTIDE SEQUENCE</scope>
    <source>
        <strain evidence="6">CY1518</strain>
    </source>
</reference>
<dbReference type="InterPro" id="IPR033713">
    <property type="entry name" value="NudJ"/>
</dbReference>
<evidence type="ECO:0000313" key="6">
    <source>
        <dbReference type="EMBL" id="MCK0536287.1"/>
    </source>
</evidence>
<gene>
    <name evidence="4" type="primary">nudJ</name>
    <name evidence="6" type="ORF">MU846_01010</name>
</gene>
<evidence type="ECO:0000313" key="7">
    <source>
        <dbReference type="Proteomes" id="UP001165524"/>
    </source>
</evidence>
<dbReference type="InterPro" id="IPR015797">
    <property type="entry name" value="NUDIX_hydrolase-like_dom_sf"/>
</dbReference>
<accession>A0ABT0E388</accession>
<evidence type="ECO:0000256" key="2">
    <source>
        <dbReference type="ARBA" id="ARBA00011245"/>
    </source>
</evidence>
<dbReference type="RefSeq" id="WP_246947363.1">
    <property type="nucleotide sequence ID" value="NZ_JALKII010000001.1"/>
</dbReference>
<proteinExistence type="inferred from homology"/>
<dbReference type="PROSITE" id="PS51462">
    <property type="entry name" value="NUDIX"/>
    <property type="match status" value="1"/>
</dbReference>
<evidence type="ECO:0000256" key="3">
    <source>
        <dbReference type="ARBA" id="ARBA00015552"/>
    </source>
</evidence>
<dbReference type="PANTHER" id="PTHR43222:SF11">
    <property type="entry name" value="PHOSPHATASE NUDJ"/>
    <property type="match status" value="1"/>
</dbReference>
<dbReference type="Proteomes" id="UP001165524">
    <property type="component" value="Unassembled WGS sequence"/>
</dbReference>
<keyword evidence="4" id="KW-0460">Magnesium</keyword>
<dbReference type="GO" id="GO:0016787">
    <property type="term" value="F:hydrolase activity"/>
    <property type="evidence" value="ECO:0007669"/>
    <property type="project" value="UniProtKB-KW"/>
</dbReference>
<sequence>MNSFQPHITVATIVERDGRFLVVRELADGMQVLNQPAGHAEEGERLVQAAFRETLEETAWQVDVTGLLGMYVYQPGHGAGVYHRYCFIAEAIKHDPGQKLDTGIEEALWLTPDELRERLEEHRSPLVMRCVDDYLSGRRLPLDVIYEHPWPLQRG</sequence>
<dbReference type="EMBL" id="JALKII010000001">
    <property type="protein sequence ID" value="MCK0536287.1"/>
    <property type="molecule type" value="Genomic_DNA"/>
</dbReference>
<evidence type="ECO:0000256" key="1">
    <source>
        <dbReference type="ARBA" id="ARBA00007608"/>
    </source>
</evidence>
<keyword evidence="4 6" id="KW-0378">Hydrolase</keyword>
<protein>
    <recommendedName>
        <fullName evidence="3 4">Phosphatase NudJ</fullName>
        <ecNumber evidence="4">3.6.1.-</ecNumber>
    </recommendedName>
</protein>
<evidence type="ECO:0000256" key="4">
    <source>
        <dbReference type="RuleBase" id="RU364043"/>
    </source>
</evidence>
<evidence type="ECO:0000259" key="5">
    <source>
        <dbReference type="PROSITE" id="PS51462"/>
    </source>
</evidence>